<dbReference type="Proteomes" id="UP000235672">
    <property type="component" value="Unassembled WGS sequence"/>
</dbReference>
<evidence type="ECO:0008006" key="4">
    <source>
        <dbReference type="Google" id="ProtNLM"/>
    </source>
</evidence>
<keyword evidence="1" id="KW-0472">Membrane</keyword>
<name>A0A2J6PHS1_9HELO</name>
<gene>
    <name evidence="2" type="ORF">NA56DRAFT_711982</name>
</gene>
<accession>A0A2J6PHS1</accession>
<dbReference type="EMBL" id="KZ613530">
    <property type="protein sequence ID" value="PMD13588.1"/>
    <property type="molecule type" value="Genomic_DNA"/>
</dbReference>
<feature type="transmembrane region" description="Helical" evidence="1">
    <location>
        <begin position="118"/>
        <end position="139"/>
    </location>
</feature>
<keyword evidence="3" id="KW-1185">Reference proteome</keyword>
<organism evidence="2 3">
    <name type="scientific">Hyaloscypha hepaticicola</name>
    <dbReference type="NCBI Taxonomy" id="2082293"/>
    <lineage>
        <taxon>Eukaryota</taxon>
        <taxon>Fungi</taxon>
        <taxon>Dikarya</taxon>
        <taxon>Ascomycota</taxon>
        <taxon>Pezizomycotina</taxon>
        <taxon>Leotiomycetes</taxon>
        <taxon>Helotiales</taxon>
        <taxon>Hyaloscyphaceae</taxon>
        <taxon>Hyaloscypha</taxon>
    </lineage>
</organism>
<proteinExistence type="predicted"/>
<keyword evidence="1" id="KW-0812">Transmembrane</keyword>
<protein>
    <recommendedName>
        <fullName evidence="4">Transmembrane protein</fullName>
    </recommendedName>
</protein>
<evidence type="ECO:0000256" key="1">
    <source>
        <dbReference type="SAM" id="Phobius"/>
    </source>
</evidence>
<reference evidence="2 3" key="1">
    <citation type="submission" date="2016-05" db="EMBL/GenBank/DDBJ databases">
        <title>A degradative enzymes factory behind the ericoid mycorrhizal symbiosis.</title>
        <authorList>
            <consortium name="DOE Joint Genome Institute"/>
            <person name="Martino E."/>
            <person name="Morin E."/>
            <person name="Grelet G."/>
            <person name="Kuo A."/>
            <person name="Kohler A."/>
            <person name="Daghino S."/>
            <person name="Barry K."/>
            <person name="Choi C."/>
            <person name="Cichocki N."/>
            <person name="Clum A."/>
            <person name="Copeland A."/>
            <person name="Hainaut M."/>
            <person name="Haridas S."/>
            <person name="Labutti K."/>
            <person name="Lindquist E."/>
            <person name="Lipzen A."/>
            <person name="Khouja H.-R."/>
            <person name="Murat C."/>
            <person name="Ohm R."/>
            <person name="Olson A."/>
            <person name="Spatafora J."/>
            <person name="Veneault-Fourrey C."/>
            <person name="Henrissat B."/>
            <person name="Grigoriev I."/>
            <person name="Martin F."/>
            <person name="Perotto S."/>
        </authorList>
    </citation>
    <scope>NUCLEOTIDE SEQUENCE [LARGE SCALE GENOMIC DNA]</scope>
    <source>
        <strain evidence="2 3">UAMH 7357</strain>
    </source>
</reference>
<dbReference type="AlphaFoldDB" id="A0A2J6PHS1"/>
<evidence type="ECO:0000313" key="3">
    <source>
        <dbReference type="Proteomes" id="UP000235672"/>
    </source>
</evidence>
<evidence type="ECO:0000313" key="2">
    <source>
        <dbReference type="EMBL" id="PMD13588.1"/>
    </source>
</evidence>
<keyword evidence="1" id="KW-1133">Transmembrane helix</keyword>
<sequence>MHSCTTSVSAASQDTSCTTPLFLSKPFSGSQVLVADQYHPHYTTQALVQRLSSLDAPRHTLKQNWRNWEAGGRVNNGMRCDAAGIRALLSLPQQIWHQLLPNAPLFCFNIGWNKRSRLFLSFLPILSILSPFLFVVVAVGESFAESRGGVSRSFALSSFLECATFACCPRAVYKRQQVNFEAGRGERGR</sequence>